<protein>
    <submittedName>
        <fullName evidence="1">Uncharacterized protein</fullName>
    </submittedName>
</protein>
<gene>
    <name evidence="1" type="ORF">MM59RIKEN_05190</name>
</gene>
<dbReference type="EMBL" id="AP023420">
    <property type="protein sequence ID" value="BCK83200.1"/>
    <property type="molecule type" value="Genomic_DNA"/>
</dbReference>
<sequence>MKKEKILLAVALFLLAVALFLLIVVAGGTFVYWRAVADLTPDPAEPFTVVNADLTYDGVYIDLIEQAMIDAKSEEQQGGSNPDNLELHVVKYNSETGYVDGITATSAGITDRQLSFVYGGVQLDLHFVNDVLIGCRKTYEQELLDRLEGQTLESCTAEEREAAEKGALEVILNNDSWETDEDYLKLVLADYTEQVLEYQSEHPGLLVPKND</sequence>
<dbReference type="AlphaFoldDB" id="A0A810Q536"/>
<evidence type="ECO:0000313" key="1">
    <source>
        <dbReference type="EMBL" id="BCK83200.1"/>
    </source>
</evidence>
<organism evidence="1 2">
    <name type="scientific">Pusillibacter faecalis</name>
    <dbReference type="NCBI Taxonomy" id="2714358"/>
    <lineage>
        <taxon>Bacteria</taxon>
        <taxon>Bacillati</taxon>
        <taxon>Bacillota</taxon>
        <taxon>Clostridia</taxon>
        <taxon>Eubacteriales</taxon>
        <taxon>Oscillospiraceae</taxon>
        <taxon>Pusillibacter</taxon>
    </lineage>
</organism>
<dbReference type="KEGG" id="pfaa:MM59RIKEN_05190"/>
<reference evidence="1" key="1">
    <citation type="submission" date="2020-09" db="EMBL/GenBank/DDBJ databases">
        <title>New species isolated from human feces.</title>
        <authorList>
            <person name="Kitahara M."/>
            <person name="Shigeno Y."/>
            <person name="Shime M."/>
            <person name="Matsumoto Y."/>
            <person name="Nakamura S."/>
            <person name="Motooka D."/>
            <person name="Fukuoka S."/>
            <person name="Nishikawa H."/>
            <person name="Benno Y."/>
        </authorList>
    </citation>
    <scope>NUCLEOTIDE SEQUENCE</scope>
    <source>
        <strain evidence="1">MM59</strain>
    </source>
</reference>
<proteinExistence type="predicted"/>
<evidence type="ECO:0000313" key="2">
    <source>
        <dbReference type="Proteomes" id="UP000679848"/>
    </source>
</evidence>
<dbReference type="GeneID" id="78198947"/>
<name>A0A810Q536_9FIRM</name>
<dbReference type="RefSeq" id="WP_050624306.1">
    <property type="nucleotide sequence ID" value="NZ_AP023420.1"/>
</dbReference>
<keyword evidence="2" id="KW-1185">Reference proteome</keyword>
<accession>A0A810Q536</accession>
<dbReference type="Proteomes" id="UP000679848">
    <property type="component" value="Chromosome"/>
</dbReference>